<keyword evidence="7 13" id="KW-1133">Transmembrane helix</keyword>
<dbReference type="InterPro" id="IPR003598">
    <property type="entry name" value="Ig_sub2"/>
</dbReference>
<reference evidence="16 17" key="1">
    <citation type="submission" date="2024-05" db="EMBL/GenBank/DDBJ databases">
        <authorList>
            <person name="Wallberg A."/>
        </authorList>
    </citation>
    <scope>NUCLEOTIDE SEQUENCE [LARGE SCALE GENOMIC DNA]</scope>
</reference>
<dbReference type="SMART" id="SM00409">
    <property type="entry name" value="IG"/>
    <property type="match status" value="5"/>
</dbReference>
<evidence type="ECO:0000259" key="14">
    <source>
        <dbReference type="PROSITE" id="PS50835"/>
    </source>
</evidence>
<dbReference type="CDD" id="cd00063">
    <property type="entry name" value="FN3"/>
    <property type="match status" value="3"/>
</dbReference>
<dbReference type="InterPro" id="IPR007110">
    <property type="entry name" value="Ig-like_dom"/>
</dbReference>
<dbReference type="InterPro" id="IPR013098">
    <property type="entry name" value="Ig_I-set"/>
</dbReference>
<dbReference type="Pfam" id="PF00041">
    <property type="entry name" value="fn3"/>
    <property type="match status" value="2"/>
</dbReference>
<keyword evidence="11" id="KW-0393">Immunoglobulin domain</keyword>
<dbReference type="Pfam" id="PF07679">
    <property type="entry name" value="I-set"/>
    <property type="match status" value="4"/>
</dbReference>
<feature type="domain" description="Fibronectin type-III" evidence="15">
    <location>
        <begin position="732"/>
        <end position="826"/>
    </location>
</feature>
<gene>
    <name evidence="16" type="ORF">MNOR_LOCUS33199</name>
</gene>
<protein>
    <recommendedName>
        <fullName evidence="18">Roundabout</fullName>
    </recommendedName>
</protein>
<feature type="compositionally biased region" description="Acidic residues" evidence="12">
    <location>
        <begin position="1159"/>
        <end position="1168"/>
    </location>
</feature>
<evidence type="ECO:0000256" key="11">
    <source>
        <dbReference type="ARBA" id="ARBA00023319"/>
    </source>
</evidence>
<feature type="region of interest" description="Disordered" evidence="12">
    <location>
        <begin position="1159"/>
        <end position="1207"/>
    </location>
</feature>
<dbReference type="FunFam" id="2.60.40.10:FF:000032">
    <property type="entry name" value="palladin isoform X1"/>
    <property type="match status" value="1"/>
</dbReference>
<proteinExistence type="predicted"/>
<feature type="domain" description="Ig-like" evidence="14">
    <location>
        <begin position="392"/>
        <end position="478"/>
    </location>
</feature>
<dbReference type="GO" id="GO:0098609">
    <property type="term" value="P:cell-cell adhesion"/>
    <property type="evidence" value="ECO:0007669"/>
    <property type="project" value="UniProtKB-ARBA"/>
</dbReference>
<evidence type="ECO:0000256" key="10">
    <source>
        <dbReference type="ARBA" id="ARBA00023180"/>
    </source>
</evidence>
<dbReference type="GO" id="GO:0043005">
    <property type="term" value="C:neuron projection"/>
    <property type="evidence" value="ECO:0007669"/>
    <property type="project" value="TreeGrafter"/>
</dbReference>
<dbReference type="PROSITE" id="PS50853">
    <property type="entry name" value="FN3"/>
    <property type="match status" value="3"/>
</dbReference>
<keyword evidence="9" id="KW-1015">Disulfide bond</keyword>
<evidence type="ECO:0000256" key="8">
    <source>
        <dbReference type="ARBA" id="ARBA00023136"/>
    </source>
</evidence>
<comment type="caution">
    <text evidence="16">The sequence shown here is derived from an EMBL/GenBank/DDBJ whole genome shotgun (WGS) entry which is preliminary data.</text>
</comment>
<dbReference type="GO" id="GO:0005886">
    <property type="term" value="C:plasma membrane"/>
    <property type="evidence" value="ECO:0007669"/>
    <property type="project" value="UniProtKB-SubCell"/>
</dbReference>
<evidence type="ECO:0000256" key="3">
    <source>
        <dbReference type="ARBA" id="ARBA00022475"/>
    </source>
</evidence>
<evidence type="ECO:0000256" key="4">
    <source>
        <dbReference type="ARBA" id="ARBA00022692"/>
    </source>
</evidence>
<evidence type="ECO:0000313" key="17">
    <source>
        <dbReference type="Proteomes" id="UP001497623"/>
    </source>
</evidence>
<feature type="domain" description="Ig-like" evidence="14">
    <location>
        <begin position="104"/>
        <end position="193"/>
    </location>
</feature>
<evidence type="ECO:0000259" key="15">
    <source>
        <dbReference type="PROSITE" id="PS50853"/>
    </source>
</evidence>
<organism evidence="16 17">
    <name type="scientific">Meganyctiphanes norvegica</name>
    <name type="common">Northern krill</name>
    <name type="synonym">Thysanopoda norvegica</name>
    <dbReference type="NCBI Taxonomy" id="48144"/>
    <lineage>
        <taxon>Eukaryota</taxon>
        <taxon>Metazoa</taxon>
        <taxon>Ecdysozoa</taxon>
        <taxon>Arthropoda</taxon>
        <taxon>Crustacea</taxon>
        <taxon>Multicrustacea</taxon>
        <taxon>Malacostraca</taxon>
        <taxon>Eumalacostraca</taxon>
        <taxon>Eucarida</taxon>
        <taxon>Euphausiacea</taxon>
        <taxon>Euphausiidae</taxon>
        <taxon>Meganyctiphanes</taxon>
    </lineage>
</organism>
<dbReference type="InterPro" id="IPR051170">
    <property type="entry name" value="Neural/epithelial_adhesion"/>
</dbReference>
<feature type="domain" description="Fibronectin type-III" evidence="15">
    <location>
        <begin position="501"/>
        <end position="603"/>
    </location>
</feature>
<dbReference type="InterPro" id="IPR003961">
    <property type="entry name" value="FN3_dom"/>
</dbReference>
<sequence>GQFRSPEIQEHPTDLLVPRNEPATLNCHASGRPKPKITWYKDGKLFHHDTTGRHVLLDKGDLFFLRVLQTKKDNDSGVYWCVASNTVGKVASRNATLEIAILRDEFLSVPLDTRLAEGETALLSCLPPRGHPQPIVTWLKDDHKVDPATQPRHRIVDGGSLVITAVRPSDTGKYACRARNVYGERETTPAVLTVLVLPHLVSSSKTVTGEEEETVELVCQVGGDPQPEVFWRRVAPAGDLPLSRMTLEKQSQVLRIYNIAPEDQGVYACTAENPVGQVQTNITLNVHSRPILKVNPVDVRVGVGGTASFECKSSGSPLPTAYWTHEGSGVLVGTEQTGREGSKIYVDKQNTLTITDVDHQDEGYYVCTAVSMAGAALARVYLEVQELQDMPPPIITLGAPNQTLPVGTEGEMPCEPRGTPEPYIRWERSGSVIATGGRVSITPMGTLRITDLEMKDTDVYVCTASSETGNTTWTTSLAVAKPTNPNVAFFKMPSEGTLPEAPKAVEVVTINTTVVTLGWRHGQAGSSSLLGYTVQFWSPDLRGMWTTAHTQQTPTTSHISKFISLDVTDLNPNTRYIFVVRARNSHGISRPSTPTHTVSTLSTGTGKQTPLQEIRARLSQAALRLVRVEPSSSTELRVSWTYLVDAEILEGVYIRYMPIDTISLVSSGALSVNRVLLHDNADGSAPPTTHVVTGLHPASMYDVFVVPYFKQVEGQPTRALRSTTLEAAPTEPPQGLHFSPLNTSHVQVTWDPIPSHATNGRIIGYNLLVVEASNMQHVFHNATVKDTWVLLGGLTQTVSYVVQLRGLTAQGFGPLSEPLLLSTPTVVIPPSQAPSPPISLHPLTSNTYLIISICAAAIAIFVILGLVIFCIYKKRHDYKCPQYSIKAEGSGPWSEYPGFWQEGGINVGINSTMCTDVGNNGGLPASQPLYHQPASPNSPKLKRYDVQYHEGVYEDPDRLQLASFVGQTEQRPLSPEPYATTPLITDMFHGQVGHKLQPNIPVNNEISSLPNKHYDQANSLTFQNDRNAIFHSQRLQNLNMQPEKGMLSGPVLQFPPPPAEGHTDYKSSDNTLASNASYRDARILIKQLPYGGSSSGSHKSHGSYLMGSRPPTRSSRCPSSPFITNGEHEKRLINHHPMSPYQKQHQEDNNFDTSVEEINQDTNSEDESYSQSLLNSRVSPDSSALGDVEESEGSVSSLTSSSSSKHPLTFSPNLNWCEAIQAASEGRWGHDGSIYSTDESTYDNAPYGYLPKQYPKHKMPPKYIDATQLGVNIPVTSPLV</sequence>
<dbReference type="EMBL" id="CAXKWB010047170">
    <property type="protein sequence ID" value="CAL4164958.1"/>
    <property type="molecule type" value="Genomic_DNA"/>
</dbReference>
<evidence type="ECO:0000256" key="13">
    <source>
        <dbReference type="SAM" id="Phobius"/>
    </source>
</evidence>
<dbReference type="SMART" id="SM00060">
    <property type="entry name" value="FN3"/>
    <property type="match status" value="3"/>
</dbReference>
<keyword evidence="5" id="KW-0732">Signal</keyword>
<evidence type="ECO:0000313" key="16">
    <source>
        <dbReference type="EMBL" id="CAL4164958.1"/>
    </source>
</evidence>
<dbReference type="FunFam" id="2.60.40.10:FF:000005">
    <property type="entry name" value="Neuronal cell adhesion molecule"/>
    <property type="match status" value="1"/>
</dbReference>
<dbReference type="SMART" id="SM00408">
    <property type="entry name" value="IGc2"/>
    <property type="match status" value="5"/>
</dbReference>
<feature type="domain" description="Ig-like" evidence="14">
    <location>
        <begin position="290"/>
        <end position="385"/>
    </location>
</feature>
<evidence type="ECO:0000256" key="12">
    <source>
        <dbReference type="SAM" id="MobiDB-lite"/>
    </source>
</evidence>
<dbReference type="FunFam" id="2.60.40.10:FF:000189">
    <property type="entry name" value="Neogenin isoform 3"/>
    <property type="match status" value="1"/>
</dbReference>
<dbReference type="GO" id="GO:0009653">
    <property type="term" value="P:anatomical structure morphogenesis"/>
    <property type="evidence" value="ECO:0007669"/>
    <property type="project" value="UniProtKB-ARBA"/>
</dbReference>
<dbReference type="InterPro" id="IPR003599">
    <property type="entry name" value="Ig_sub"/>
</dbReference>
<feature type="non-terminal residue" evidence="16">
    <location>
        <position position="1"/>
    </location>
</feature>
<evidence type="ECO:0000256" key="5">
    <source>
        <dbReference type="ARBA" id="ARBA00022729"/>
    </source>
</evidence>
<evidence type="ECO:0000256" key="7">
    <source>
        <dbReference type="ARBA" id="ARBA00022989"/>
    </source>
</evidence>
<evidence type="ECO:0000256" key="9">
    <source>
        <dbReference type="ARBA" id="ARBA00023157"/>
    </source>
</evidence>
<dbReference type="InterPro" id="IPR013106">
    <property type="entry name" value="Ig_V-set"/>
</dbReference>
<dbReference type="FunFam" id="2.60.40.10:FF:000008">
    <property type="entry name" value="roundabout homolog 2 isoform X2"/>
    <property type="match status" value="1"/>
</dbReference>
<dbReference type="Gene3D" id="2.60.40.10">
    <property type="entry name" value="Immunoglobulins"/>
    <property type="match status" value="8"/>
</dbReference>
<name>A0AAV2S9N3_MEGNR</name>
<feature type="domain" description="Fibronectin type-III" evidence="15">
    <location>
        <begin position="622"/>
        <end position="727"/>
    </location>
</feature>
<dbReference type="AlphaFoldDB" id="A0AAV2S9N3"/>
<dbReference type="InterPro" id="IPR036116">
    <property type="entry name" value="FN3_sf"/>
</dbReference>
<dbReference type="Pfam" id="PF13927">
    <property type="entry name" value="Ig_3"/>
    <property type="match status" value="1"/>
</dbReference>
<feature type="compositionally biased region" description="Low complexity" evidence="12">
    <location>
        <begin position="1193"/>
        <end position="1204"/>
    </location>
</feature>
<dbReference type="SMART" id="SM00406">
    <property type="entry name" value="IGv"/>
    <property type="match status" value="4"/>
</dbReference>
<feature type="region of interest" description="Disordered" evidence="12">
    <location>
        <begin position="1089"/>
        <end position="1125"/>
    </location>
</feature>
<dbReference type="PROSITE" id="PS50835">
    <property type="entry name" value="IG_LIKE"/>
    <property type="match status" value="5"/>
</dbReference>
<feature type="compositionally biased region" description="Low complexity" evidence="12">
    <location>
        <begin position="1108"/>
        <end position="1121"/>
    </location>
</feature>
<accession>A0AAV2S9N3</accession>
<feature type="domain" description="Ig-like" evidence="14">
    <location>
        <begin position="198"/>
        <end position="285"/>
    </location>
</feature>
<dbReference type="GO" id="GO:0030154">
    <property type="term" value="P:cell differentiation"/>
    <property type="evidence" value="ECO:0007669"/>
    <property type="project" value="UniProtKB-ARBA"/>
</dbReference>
<feature type="region of interest" description="Disordered" evidence="12">
    <location>
        <begin position="1053"/>
        <end position="1073"/>
    </location>
</feature>
<dbReference type="InterPro" id="IPR013783">
    <property type="entry name" value="Ig-like_fold"/>
</dbReference>
<dbReference type="PANTHER" id="PTHR12231">
    <property type="entry name" value="CTX-RELATED TYPE I TRANSMEMBRANE PROTEIN"/>
    <property type="match status" value="1"/>
</dbReference>
<evidence type="ECO:0000256" key="6">
    <source>
        <dbReference type="ARBA" id="ARBA00022737"/>
    </source>
</evidence>
<comment type="subcellular location">
    <subcellularLocation>
        <location evidence="2">Cell membrane</location>
    </subcellularLocation>
    <subcellularLocation>
        <location evidence="1">Membrane</location>
        <topology evidence="1">Single-pass membrane protein</topology>
    </subcellularLocation>
</comment>
<evidence type="ECO:0008006" key="18">
    <source>
        <dbReference type="Google" id="ProtNLM"/>
    </source>
</evidence>
<dbReference type="SUPFAM" id="SSF49265">
    <property type="entry name" value="Fibronectin type III"/>
    <property type="match status" value="2"/>
</dbReference>
<keyword evidence="10" id="KW-0325">Glycoprotein</keyword>
<feature type="transmembrane region" description="Helical" evidence="13">
    <location>
        <begin position="848"/>
        <end position="872"/>
    </location>
</feature>
<dbReference type="InterPro" id="IPR036179">
    <property type="entry name" value="Ig-like_dom_sf"/>
</dbReference>
<keyword evidence="8 13" id="KW-0472">Membrane</keyword>
<evidence type="ECO:0000256" key="2">
    <source>
        <dbReference type="ARBA" id="ARBA00004236"/>
    </source>
</evidence>
<evidence type="ECO:0000256" key="1">
    <source>
        <dbReference type="ARBA" id="ARBA00004167"/>
    </source>
</evidence>
<keyword evidence="6" id="KW-0677">Repeat</keyword>
<keyword evidence="17" id="KW-1185">Reference proteome</keyword>
<feature type="domain" description="Ig-like" evidence="14">
    <location>
        <begin position="6"/>
        <end position="98"/>
    </location>
</feature>
<dbReference type="SUPFAM" id="SSF48726">
    <property type="entry name" value="Immunoglobulin"/>
    <property type="match status" value="5"/>
</dbReference>
<dbReference type="PANTHER" id="PTHR12231:SF246">
    <property type="entry name" value="ROUNDABOUT 1, ISOFORM A-RELATED"/>
    <property type="match status" value="1"/>
</dbReference>
<feature type="compositionally biased region" description="Polar residues" evidence="12">
    <location>
        <begin position="1169"/>
        <end position="1182"/>
    </location>
</feature>
<keyword evidence="3" id="KW-1003">Cell membrane</keyword>
<dbReference type="Proteomes" id="UP001497623">
    <property type="component" value="Unassembled WGS sequence"/>
</dbReference>
<dbReference type="GO" id="GO:0007399">
    <property type="term" value="P:nervous system development"/>
    <property type="evidence" value="ECO:0007669"/>
    <property type="project" value="UniProtKB-ARBA"/>
</dbReference>
<keyword evidence="4 13" id="KW-0812">Transmembrane</keyword>